<protein>
    <submittedName>
        <fullName evidence="2">Uncharacterized protein LOC107762510</fullName>
    </submittedName>
</protein>
<sequence length="341" mass="39578">MSLGFFHGEINVLQNFNNIDVTQDTLLPENRVDLLINEAFQGLRHEGIDVGSSQAGRKEVLNDMSASNSKDFFELLRDESQELYEGSKYSKVEFLLKLYHIKSLSGLSDKGMTMILDLFRDAFKFASIPDSFYKAKKTIKKLCLDYIKIDACPNDCMLYWGDDANEETCKYCHISRWKSNERGNRNRVPATSKKKKKKPAKILRYFPLKSRLQRLFMCSKTAEHMRWHVEHSNNDRIMRHPRDGEAWKRFDTIYSEFSSDPRNVRLGLASDGFNPFGTMSTNYNIWPVVLVPYNLSPWLCVKQPNFILSMIIPGLRTTSNNIDVYLQPLIKELNELWCGNL</sequence>
<gene>
    <name evidence="2" type="primary">LOC107762510</name>
</gene>
<reference evidence="1" key="1">
    <citation type="journal article" date="2014" name="Nat. Commun.">
        <title>The tobacco genome sequence and its comparison with those of tomato and potato.</title>
        <authorList>
            <person name="Sierro N."/>
            <person name="Battey J.N."/>
            <person name="Ouadi S."/>
            <person name="Bakaher N."/>
            <person name="Bovet L."/>
            <person name="Willig A."/>
            <person name="Goepfert S."/>
            <person name="Peitsch M.C."/>
            <person name="Ivanov N.V."/>
        </authorList>
    </citation>
    <scope>NUCLEOTIDE SEQUENCE [LARGE SCALE GENOMIC DNA]</scope>
</reference>
<evidence type="ECO:0000313" key="2">
    <source>
        <dbReference type="RefSeq" id="XP_075105918.1"/>
    </source>
</evidence>
<name>A0AC58U8V3_TOBAC</name>
<dbReference type="Proteomes" id="UP000790787">
    <property type="component" value="Chromosome 3"/>
</dbReference>
<evidence type="ECO:0000313" key="1">
    <source>
        <dbReference type="Proteomes" id="UP000790787"/>
    </source>
</evidence>
<keyword evidence="1" id="KW-1185">Reference proteome</keyword>
<accession>A0AC58U8V3</accession>
<dbReference type="RefSeq" id="XP_075105918.1">
    <property type="nucleotide sequence ID" value="XM_075249817.1"/>
</dbReference>
<proteinExistence type="predicted"/>
<reference evidence="2" key="2">
    <citation type="submission" date="2025-08" db="UniProtKB">
        <authorList>
            <consortium name="RefSeq"/>
        </authorList>
    </citation>
    <scope>IDENTIFICATION</scope>
    <source>
        <tissue evidence="2">Leaf</tissue>
    </source>
</reference>
<organism evidence="1 2">
    <name type="scientific">Nicotiana tabacum</name>
    <name type="common">Common tobacco</name>
    <dbReference type="NCBI Taxonomy" id="4097"/>
    <lineage>
        <taxon>Eukaryota</taxon>
        <taxon>Viridiplantae</taxon>
        <taxon>Streptophyta</taxon>
        <taxon>Embryophyta</taxon>
        <taxon>Tracheophyta</taxon>
        <taxon>Spermatophyta</taxon>
        <taxon>Magnoliopsida</taxon>
        <taxon>eudicotyledons</taxon>
        <taxon>Gunneridae</taxon>
        <taxon>Pentapetalae</taxon>
        <taxon>asterids</taxon>
        <taxon>lamiids</taxon>
        <taxon>Solanales</taxon>
        <taxon>Solanaceae</taxon>
        <taxon>Nicotianoideae</taxon>
        <taxon>Nicotianeae</taxon>
        <taxon>Nicotiana</taxon>
    </lineage>
</organism>